<reference evidence="1" key="1">
    <citation type="submission" date="2021-04" db="EMBL/GenBank/DDBJ databases">
        <authorList>
            <person name="Rodrigo-Torres L."/>
            <person name="Arahal R. D."/>
            <person name="Lucena T."/>
        </authorList>
    </citation>
    <scope>NUCLEOTIDE SEQUENCE</scope>
    <source>
        <strain evidence="1">AS29M-1</strain>
    </source>
</reference>
<dbReference type="EMBL" id="OU015584">
    <property type="protein sequence ID" value="CAG5082415.1"/>
    <property type="molecule type" value="Genomic_DNA"/>
</dbReference>
<evidence type="ECO:0000313" key="2">
    <source>
        <dbReference type="Proteomes" id="UP000683507"/>
    </source>
</evidence>
<gene>
    <name evidence="1" type="ORF">CRYO30217_01910</name>
</gene>
<name>A0A916JMP7_9FLAO</name>
<dbReference type="Proteomes" id="UP000683507">
    <property type="component" value="Chromosome"/>
</dbReference>
<dbReference type="KEGG" id="ptan:CRYO30217_01910"/>
<keyword evidence="2" id="KW-1185">Reference proteome</keyword>
<organism evidence="1 2">
    <name type="scientific">Parvicella tangerina</name>
    <dbReference type="NCBI Taxonomy" id="2829795"/>
    <lineage>
        <taxon>Bacteria</taxon>
        <taxon>Pseudomonadati</taxon>
        <taxon>Bacteroidota</taxon>
        <taxon>Flavobacteriia</taxon>
        <taxon>Flavobacteriales</taxon>
        <taxon>Parvicellaceae</taxon>
        <taxon>Parvicella</taxon>
    </lineage>
</organism>
<proteinExistence type="predicted"/>
<sequence>MTKPISALTYKVVAFSELQEVDTNECIDWANEMIELGYDSPSLYMLAATEKPTNYFEIIDYLKSTVQELGLEMKTGDAATLSYASYYVEQIAEEKDIRENLTFLYKFCQIRDYEELVNDFYMLYWAWDQLDYADDNNNHYWPGITRQNIKETVIKVANDWIAMNKKYYAQQ</sequence>
<evidence type="ECO:0000313" key="1">
    <source>
        <dbReference type="EMBL" id="CAG5082415.1"/>
    </source>
</evidence>
<accession>A0A916JMP7</accession>
<dbReference type="AlphaFoldDB" id="A0A916JMP7"/>
<dbReference type="RefSeq" id="WP_258542106.1">
    <property type="nucleotide sequence ID" value="NZ_OU015584.1"/>
</dbReference>
<protein>
    <submittedName>
        <fullName evidence="1">Uncharacterized protein</fullName>
    </submittedName>
</protein>